<name>A0A9W7D7Q5_9STRA</name>
<evidence type="ECO:0000313" key="2">
    <source>
        <dbReference type="Proteomes" id="UP001165121"/>
    </source>
</evidence>
<gene>
    <name evidence="1" type="ORF">Pfra01_002627100</name>
</gene>
<organism evidence="1 2">
    <name type="scientific">Phytophthora fragariaefolia</name>
    <dbReference type="NCBI Taxonomy" id="1490495"/>
    <lineage>
        <taxon>Eukaryota</taxon>
        <taxon>Sar</taxon>
        <taxon>Stramenopiles</taxon>
        <taxon>Oomycota</taxon>
        <taxon>Peronosporomycetes</taxon>
        <taxon>Peronosporales</taxon>
        <taxon>Peronosporaceae</taxon>
        <taxon>Phytophthora</taxon>
    </lineage>
</organism>
<comment type="caution">
    <text evidence="1">The sequence shown here is derived from an EMBL/GenBank/DDBJ whole genome shotgun (WGS) entry which is preliminary data.</text>
</comment>
<dbReference type="OrthoDB" id="104585at2759"/>
<accession>A0A9W7D7Q5</accession>
<reference evidence="1" key="1">
    <citation type="submission" date="2023-04" db="EMBL/GenBank/DDBJ databases">
        <title>Phytophthora fragariaefolia NBRC 109709.</title>
        <authorList>
            <person name="Ichikawa N."/>
            <person name="Sato H."/>
            <person name="Tonouchi N."/>
        </authorList>
    </citation>
    <scope>NUCLEOTIDE SEQUENCE</scope>
    <source>
        <strain evidence="1">NBRC 109709</strain>
    </source>
</reference>
<dbReference type="AlphaFoldDB" id="A0A9W7D7Q5"/>
<protein>
    <submittedName>
        <fullName evidence="1">Unnamed protein product</fullName>
    </submittedName>
</protein>
<evidence type="ECO:0000313" key="1">
    <source>
        <dbReference type="EMBL" id="GMF60574.1"/>
    </source>
</evidence>
<sequence length="143" mass="16143">MKPLESKALAHDSGQLYVRGIGVTFYNNWWLDDSKGTYTYHIDDSQVCVNLSCFNDRATSAKWSGIVNWGAFNGHSRIAFFTGKDCTGTVRDWDTKVKSSKGFPGNFFLDGIDNDISSFIIWQYNKEVKSTVPCPWDFQCSLG</sequence>
<proteinExistence type="predicted"/>
<keyword evidence="2" id="KW-1185">Reference proteome</keyword>
<dbReference type="EMBL" id="BSXT01005483">
    <property type="protein sequence ID" value="GMF60574.1"/>
    <property type="molecule type" value="Genomic_DNA"/>
</dbReference>
<dbReference type="Proteomes" id="UP001165121">
    <property type="component" value="Unassembled WGS sequence"/>
</dbReference>